<dbReference type="Gene3D" id="2.70.50.70">
    <property type="match status" value="1"/>
</dbReference>
<keyword evidence="12" id="KW-0624">Polysaccharide degradation</keyword>
<evidence type="ECO:0000313" key="20">
    <source>
        <dbReference type="Proteomes" id="UP000799302"/>
    </source>
</evidence>
<dbReference type="GO" id="GO:0030245">
    <property type="term" value="P:cellulose catabolic process"/>
    <property type="evidence" value="ECO:0007669"/>
    <property type="project" value="UniProtKB-KW"/>
</dbReference>
<evidence type="ECO:0000256" key="17">
    <source>
        <dbReference type="SAM" id="SignalP"/>
    </source>
</evidence>
<dbReference type="Pfam" id="PF03443">
    <property type="entry name" value="AA9"/>
    <property type="match status" value="1"/>
</dbReference>
<feature type="domain" description="Auxiliary Activity family 9 catalytic" evidence="18">
    <location>
        <begin position="17"/>
        <end position="233"/>
    </location>
</feature>
<dbReference type="CDD" id="cd21175">
    <property type="entry name" value="LPMO_AA9"/>
    <property type="match status" value="1"/>
</dbReference>
<keyword evidence="6" id="KW-0136">Cellulose degradation</keyword>
<keyword evidence="11" id="KW-0119">Carbohydrate metabolism</keyword>
<keyword evidence="10" id="KW-1015">Disulfide bond</keyword>
<dbReference type="EMBL" id="MU004231">
    <property type="protein sequence ID" value="KAF2673904.1"/>
    <property type="molecule type" value="Genomic_DNA"/>
</dbReference>
<evidence type="ECO:0000256" key="7">
    <source>
        <dbReference type="ARBA" id="ARBA00023002"/>
    </source>
</evidence>
<dbReference type="Proteomes" id="UP000799302">
    <property type="component" value="Unassembled WGS sequence"/>
</dbReference>
<evidence type="ECO:0000256" key="14">
    <source>
        <dbReference type="ARBA" id="ARBA00045077"/>
    </source>
</evidence>
<comment type="subcellular location">
    <subcellularLocation>
        <location evidence="2">Secreted</location>
    </subcellularLocation>
</comment>
<evidence type="ECO:0000256" key="3">
    <source>
        <dbReference type="ARBA" id="ARBA00022525"/>
    </source>
</evidence>
<protein>
    <recommendedName>
        <fullName evidence="15">lytic cellulose monooxygenase (C4-dehydrogenating)</fullName>
        <ecNumber evidence="15">1.14.99.56</ecNumber>
    </recommendedName>
</protein>
<feature type="chain" id="PRO_5025473975" description="lytic cellulose monooxygenase (C4-dehydrogenating)" evidence="17">
    <location>
        <begin position="17"/>
        <end position="371"/>
    </location>
</feature>
<evidence type="ECO:0000259" key="18">
    <source>
        <dbReference type="Pfam" id="PF03443"/>
    </source>
</evidence>
<evidence type="ECO:0000256" key="15">
    <source>
        <dbReference type="ARBA" id="ARBA00047174"/>
    </source>
</evidence>
<dbReference type="InterPro" id="IPR049892">
    <property type="entry name" value="AA9"/>
</dbReference>
<feature type="signal peptide" evidence="17">
    <location>
        <begin position="1"/>
        <end position="16"/>
    </location>
</feature>
<dbReference type="EC" id="1.14.99.56" evidence="15"/>
<dbReference type="AlphaFoldDB" id="A0A6A6USJ0"/>
<keyword evidence="4" id="KW-0479">Metal-binding</keyword>
<organism evidence="19 20">
    <name type="scientific">Microthyrium microscopicum</name>
    <dbReference type="NCBI Taxonomy" id="703497"/>
    <lineage>
        <taxon>Eukaryota</taxon>
        <taxon>Fungi</taxon>
        <taxon>Dikarya</taxon>
        <taxon>Ascomycota</taxon>
        <taxon>Pezizomycotina</taxon>
        <taxon>Dothideomycetes</taxon>
        <taxon>Dothideomycetes incertae sedis</taxon>
        <taxon>Microthyriales</taxon>
        <taxon>Microthyriaceae</taxon>
        <taxon>Microthyrium</taxon>
    </lineage>
</organism>
<reference evidence="19" key="1">
    <citation type="journal article" date="2020" name="Stud. Mycol.">
        <title>101 Dothideomycetes genomes: a test case for predicting lifestyles and emergence of pathogens.</title>
        <authorList>
            <person name="Haridas S."/>
            <person name="Albert R."/>
            <person name="Binder M."/>
            <person name="Bloem J."/>
            <person name="Labutti K."/>
            <person name="Salamov A."/>
            <person name="Andreopoulos B."/>
            <person name="Baker S."/>
            <person name="Barry K."/>
            <person name="Bills G."/>
            <person name="Bluhm B."/>
            <person name="Cannon C."/>
            <person name="Castanera R."/>
            <person name="Culley D."/>
            <person name="Daum C."/>
            <person name="Ezra D."/>
            <person name="Gonzalez J."/>
            <person name="Henrissat B."/>
            <person name="Kuo A."/>
            <person name="Liang C."/>
            <person name="Lipzen A."/>
            <person name="Lutzoni F."/>
            <person name="Magnuson J."/>
            <person name="Mondo S."/>
            <person name="Nolan M."/>
            <person name="Ohm R."/>
            <person name="Pangilinan J."/>
            <person name="Park H.-J."/>
            <person name="Ramirez L."/>
            <person name="Alfaro M."/>
            <person name="Sun H."/>
            <person name="Tritt A."/>
            <person name="Yoshinaga Y."/>
            <person name="Zwiers L.-H."/>
            <person name="Turgeon B."/>
            <person name="Goodwin S."/>
            <person name="Spatafora J."/>
            <person name="Crous P."/>
            <person name="Grigoriev I."/>
        </authorList>
    </citation>
    <scope>NUCLEOTIDE SEQUENCE</scope>
    <source>
        <strain evidence="19">CBS 115976</strain>
    </source>
</reference>
<keyword evidence="5 17" id="KW-0732">Signal</keyword>
<keyword evidence="20" id="KW-1185">Reference proteome</keyword>
<evidence type="ECO:0000313" key="19">
    <source>
        <dbReference type="EMBL" id="KAF2673904.1"/>
    </source>
</evidence>
<evidence type="ECO:0000256" key="5">
    <source>
        <dbReference type="ARBA" id="ARBA00022729"/>
    </source>
</evidence>
<proteinExistence type="inferred from homology"/>
<sequence>MRSFLVLAGSAGLAAAHGILDGAVVDGTYYPMYDPRLDNDYPGIKRITWGYPKTNAEGTGPVEQVASKDIACRFGPLVEPKINAVARAGSKITFEWTPWFGNHRGPVLTYMGLIPDEKTTVNDVNFFKIDELGYDKEKDLWGTDDIINNNSTRTVTIPSDIKPGMYAVRTELIGLHFSWRENKEKKTSGAQLYPTCIKVQVTGSGTATPPGVKFPGAYNWRDPGILVNIHYGPKRYITPGPAVYKGERNPPEGPVPVVKETGEMTGEEGKAYSVARIEHGKQLLKSVANDIRDGKTGLGGCFWEDGADPSTVKCTEINPTSPGHPYVGYAQPVNSPGYTETPGSAMKGNKPPPASYGNENGPNKRAVEFTG</sequence>
<comment type="catalytic activity">
    <reaction evidence="14">
        <text>[(1-&gt;4)-beta-D-glucosyl]n+m + reduced acceptor + O2 = 4-dehydro-beta-D-glucosyl-[(1-&gt;4)-beta-D-glucosyl]n-1 + [(1-&gt;4)-beta-D-glucosyl]m + acceptor + H2O.</text>
        <dbReference type="EC" id="1.14.99.56"/>
    </reaction>
</comment>
<evidence type="ECO:0000256" key="8">
    <source>
        <dbReference type="ARBA" id="ARBA00023008"/>
    </source>
</evidence>
<feature type="compositionally biased region" description="Polar residues" evidence="16">
    <location>
        <begin position="332"/>
        <end position="342"/>
    </location>
</feature>
<keyword evidence="9" id="KW-0503">Monooxygenase</keyword>
<evidence type="ECO:0000256" key="9">
    <source>
        <dbReference type="ARBA" id="ARBA00023033"/>
    </source>
</evidence>
<evidence type="ECO:0000256" key="13">
    <source>
        <dbReference type="ARBA" id="ARBA00044502"/>
    </source>
</evidence>
<dbReference type="GO" id="GO:0005576">
    <property type="term" value="C:extracellular region"/>
    <property type="evidence" value="ECO:0007669"/>
    <property type="project" value="UniProtKB-SubCell"/>
</dbReference>
<evidence type="ECO:0000256" key="6">
    <source>
        <dbReference type="ARBA" id="ARBA00023001"/>
    </source>
</evidence>
<dbReference type="PANTHER" id="PTHR33353">
    <property type="entry name" value="PUTATIVE (AFU_ORTHOLOGUE AFUA_1G12560)-RELATED"/>
    <property type="match status" value="1"/>
</dbReference>
<evidence type="ECO:0000256" key="12">
    <source>
        <dbReference type="ARBA" id="ARBA00023326"/>
    </source>
</evidence>
<evidence type="ECO:0000256" key="1">
    <source>
        <dbReference type="ARBA" id="ARBA00001973"/>
    </source>
</evidence>
<dbReference type="GO" id="GO:0004497">
    <property type="term" value="F:monooxygenase activity"/>
    <property type="evidence" value="ECO:0007669"/>
    <property type="project" value="UniProtKB-KW"/>
</dbReference>
<comment type="cofactor">
    <cofactor evidence="1">
        <name>Cu(2+)</name>
        <dbReference type="ChEBI" id="CHEBI:29036"/>
    </cofactor>
</comment>
<accession>A0A6A6USJ0</accession>
<comment type="similarity">
    <text evidence="13">Belongs to the polysaccharide monooxygenase AA9 family.</text>
</comment>
<name>A0A6A6USJ0_9PEZI</name>
<keyword evidence="7" id="KW-0560">Oxidoreductase</keyword>
<evidence type="ECO:0000256" key="2">
    <source>
        <dbReference type="ARBA" id="ARBA00004613"/>
    </source>
</evidence>
<dbReference type="InterPro" id="IPR005103">
    <property type="entry name" value="AA9_LPMO"/>
</dbReference>
<evidence type="ECO:0000256" key="4">
    <source>
        <dbReference type="ARBA" id="ARBA00022723"/>
    </source>
</evidence>
<gene>
    <name evidence="19" type="ORF">BT63DRAFT_467491</name>
</gene>
<dbReference type="PANTHER" id="PTHR33353:SF10">
    <property type="entry name" value="ENDO-BETA-1,4-GLUCANASE D"/>
    <property type="match status" value="1"/>
</dbReference>
<keyword evidence="3" id="KW-0964">Secreted</keyword>
<evidence type="ECO:0000256" key="10">
    <source>
        <dbReference type="ARBA" id="ARBA00023157"/>
    </source>
</evidence>
<evidence type="ECO:0000256" key="11">
    <source>
        <dbReference type="ARBA" id="ARBA00023277"/>
    </source>
</evidence>
<dbReference type="GO" id="GO:0046872">
    <property type="term" value="F:metal ion binding"/>
    <property type="evidence" value="ECO:0007669"/>
    <property type="project" value="UniProtKB-KW"/>
</dbReference>
<keyword evidence="8" id="KW-0186">Copper</keyword>
<evidence type="ECO:0000256" key="16">
    <source>
        <dbReference type="SAM" id="MobiDB-lite"/>
    </source>
</evidence>
<dbReference type="OrthoDB" id="4849160at2759"/>
<feature type="region of interest" description="Disordered" evidence="16">
    <location>
        <begin position="331"/>
        <end position="371"/>
    </location>
</feature>